<sequence length="293" mass="31869">MCERLERPDLVECAELGVSELVANAVLHGTEPITVRVRGTASHPRIEVHDGSIEPPVPPSTGDSDDPDDLLTTFGRGLSIVARSALAWGASIESDGKVVWFEPAPHLRDDDHVEWIVDRLTEAVAAPTPVGAVTVRLLCVDLVLYSSLHLQYTELRRELRLLSLGHQSDYPLAGDLTAMFLSFERQFPASFREQVARALDAGERTVDLEFAMVPEASSIFLTMSEMFDLADAFCRAERLLSAARTPAQREFHSWLLDEVVRQLAGEPALPWAGSASTADVAATPPSSASSQVG</sequence>
<dbReference type="InterPro" id="IPR036890">
    <property type="entry name" value="HATPase_C_sf"/>
</dbReference>
<evidence type="ECO:0000256" key="1">
    <source>
        <dbReference type="SAM" id="MobiDB-lite"/>
    </source>
</evidence>
<feature type="region of interest" description="Disordered" evidence="1">
    <location>
        <begin position="44"/>
        <end position="68"/>
    </location>
</feature>
<accession>A0A6J4MX90</accession>
<feature type="region of interest" description="Disordered" evidence="1">
    <location>
        <begin position="274"/>
        <end position="293"/>
    </location>
</feature>
<evidence type="ECO:0000313" key="2">
    <source>
        <dbReference type="EMBL" id="CAA9370060.1"/>
    </source>
</evidence>
<gene>
    <name evidence="2" type="ORF">AVDCRST_MAG32-626</name>
</gene>
<dbReference type="SUPFAM" id="SSF55874">
    <property type="entry name" value="ATPase domain of HSP90 chaperone/DNA topoisomerase II/histidine kinase"/>
    <property type="match status" value="1"/>
</dbReference>
<dbReference type="AlphaFoldDB" id="A0A6J4MX90"/>
<feature type="compositionally biased region" description="Polar residues" evidence="1">
    <location>
        <begin position="284"/>
        <end position="293"/>
    </location>
</feature>
<dbReference type="PANTHER" id="PTHR35526">
    <property type="entry name" value="ANTI-SIGMA-F FACTOR RSBW-RELATED"/>
    <property type="match status" value="1"/>
</dbReference>
<name>A0A6J4MX90_9ACTN</name>
<protein>
    <recommendedName>
        <fullName evidence="3">Histidine kinase/HSP90-like ATPase domain-containing protein</fullName>
    </recommendedName>
</protein>
<proteinExistence type="predicted"/>
<dbReference type="EMBL" id="CADCUM010000027">
    <property type="protein sequence ID" value="CAA9370060.1"/>
    <property type="molecule type" value="Genomic_DNA"/>
</dbReference>
<dbReference type="Gene3D" id="3.30.565.10">
    <property type="entry name" value="Histidine kinase-like ATPase, C-terminal domain"/>
    <property type="match status" value="1"/>
</dbReference>
<reference evidence="2" key="1">
    <citation type="submission" date="2020-02" db="EMBL/GenBank/DDBJ databases">
        <authorList>
            <person name="Meier V. D."/>
        </authorList>
    </citation>
    <scope>NUCLEOTIDE SEQUENCE</scope>
    <source>
        <strain evidence="2">AVDCRST_MAG32</strain>
    </source>
</reference>
<dbReference type="PANTHER" id="PTHR35526:SF3">
    <property type="entry name" value="ANTI-SIGMA-F FACTOR RSBW"/>
    <property type="match status" value="1"/>
</dbReference>
<dbReference type="InterPro" id="IPR050267">
    <property type="entry name" value="Anti-sigma-factor_SerPK"/>
</dbReference>
<organism evidence="2">
    <name type="scientific">uncultured Nocardioides sp</name>
    <dbReference type="NCBI Taxonomy" id="198441"/>
    <lineage>
        <taxon>Bacteria</taxon>
        <taxon>Bacillati</taxon>
        <taxon>Actinomycetota</taxon>
        <taxon>Actinomycetes</taxon>
        <taxon>Propionibacteriales</taxon>
        <taxon>Nocardioidaceae</taxon>
        <taxon>Nocardioides</taxon>
        <taxon>environmental samples</taxon>
    </lineage>
</organism>
<evidence type="ECO:0008006" key="3">
    <source>
        <dbReference type="Google" id="ProtNLM"/>
    </source>
</evidence>
<dbReference type="CDD" id="cd16936">
    <property type="entry name" value="HATPase_RsbW-like"/>
    <property type="match status" value="1"/>
</dbReference>